<dbReference type="CDD" id="cd01171">
    <property type="entry name" value="YXKO-related"/>
    <property type="match status" value="1"/>
</dbReference>
<feature type="binding site" evidence="18">
    <location>
        <position position="158"/>
    </location>
    <ligand>
        <name>(6S)-NADPHX</name>
        <dbReference type="ChEBI" id="CHEBI:64076"/>
    </ligand>
</feature>
<dbReference type="InterPro" id="IPR004443">
    <property type="entry name" value="YjeF_N_dom"/>
</dbReference>
<comment type="subunit">
    <text evidence="17">Homotetramer.</text>
</comment>
<keyword evidence="10 17" id="KW-0520">NAD</keyword>
<evidence type="ECO:0000256" key="8">
    <source>
        <dbReference type="ARBA" id="ARBA00022857"/>
    </source>
</evidence>
<evidence type="ECO:0000256" key="11">
    <source>
        <dbReference type="ARBA" id="ARBA00023235"/>
    </source>
</evidence>
<reference evidence="23" key="1">
    <citation type="journal article" date="2019" name="Int. J. Syst. Evol. Microbiol.">
        <title>The Global Catalogue of Microorganisms (GCM) 10K type strain sequencing project: providing services to taxonomists for standard genome sequencing and annotation.</title>
        <authorList>
            <consortium name="The Broad Institute Genomics Platform"/>
            <consortium name="The Broad Institute Genome Sequencing Center for Infectious Disease"/>
            <person name="Wu L."/>
            <person name="Ma J."/>
        </authorList>
    </citation>
    <scope>NUCLEOTIDE SEQUENCE [LARGE SCALE GENOMIC DNA]</scope>
    <source>
        <strain evidence="23">JCM 17979</strain>
    </source>
</reference>
<keyword evidence="8 17" id="KW-0521">NADP</keyword>
<evidence type="ECO:0000256" key="12">
    <source>
        <dbReference type="ARBA" id="ARBA00023239"/>
    </source>
</evidence>
<keyword evidence="6 17" id="KW-0547">Nucleotide-binding</keyword>
<protein>
    <recommendedName>
        <fullName evidence="19">Bifunctional NAD(P)H-hydrate repair enzyme</fullName>
    </recommendedName>
    <alternativeName>
        <fullName evidence="19">Nicotinamide nucleotide repair protein</fullName>
    </alternativeName>
    <domain>
        <recommendedName>
            <fullName evidence="19">ADP-dependent (S)-NAD(P)H-hydrate dehydratase</fullName>
            <ecNumber evidence="19">4.2.1.136</ecNumber>
        </recommendedName>
        <alternativeName>
            <fullName evidence="19">ADP-dependent NAD(P)HX dehydratase</fullName>
        </alternativeName>
    </domain>
    <domain>
        <recommendedName>
            <fullName evidence="19">NAD(P)H-hydrate epimerase</fullName>
            <ecNumber evidence="19">5.1.99.6</ecNumber>
        </recommendedName>
    </domain>
</protein>
<evidence type="ECO:0000256" key="19">
    <source>
        <dbReference type="PIRNR" id="PIRNR017184"/>
    </source>
</evidence>
<evidence type="ECO:0000256" key="10">
    <source>
        <dbReference type="ARBA" id="ARBA00023027"/>
    </source>
</evidence>
<evidence type="ECO:0000259" key="20">
    <source>
        <dbReference type="PROSITE" id="PS51383"/>
    </source>
</evidence>
<comment type="similarity">
    <text evidence="3 19">In the N-terminal section; belongs to the NnrE/AIBP family.</text>
</comment>
<dbReference type="Pfam" id="PF03853">
    <property type="entry name" value="YjeF_N"/>
    <property type="match status" value="1"/>
</dbReference>
<feature type="binding site" evidence="17">
    <location>
        <position position="420"/>
    </location>
    <ligand>
        <name>AMP</name>
        <dbReference type="ChEBI" id="CHEBI:456215"/>
    </ligand>
</feature>
<dbReference type="NCBIfam" id="TIGR00196">
    <property type="entry name" value="yjeF_cterm"/>
    <property type="match status" value="1"/>
</dbReference>
<feature type="domain" description="YjeF N-terminal" evidence="21">
    <location>
        <begin position="10"/>
        <end position="213"/>
    </location>
</feature>
<dbReference type="InterPro" id="IPR000631">
    <property type="entry name" value="CARKD"/>
</dbReference>
<dbReference type="Proteomes" id="UP001500928">
    <property type="component" value="Unassembled WGS sequence"/>
</dbReference>
<comment type="catalytic activity">
    <reaction evidence="2 18 19">
        <text>(6R)-NADPHX = (6S)-NADPHX</text>
        <dbReference type="Rhea" id="RHEA:32227"/>
        <dbReference type="ChEBI" id="CHEBI:64076"/>
        <dbReference type="ChEBI" id="CHEBI:64077"/>
        <dbReference type="EC" id="5.1.99.6"/>
    </reaction>
</comment>
<keyword evidence="12 17" id="KW-0456">Lyase</keyword>
<evidence type="ECO:0000259" key="21">
    <source>
        <dbReference type="PROSITE" id="PS51385"/>
    </source>
</evidence>
<feature type="binding site" evidence="17">
    <location>
        <position position="255"/>
    </location>
    <ligand>
        <name>(6S)-NADPHX</name>
        <dbReference type="ChEBI" id="CHEBI:64076"/>
    </ligand>
</feature>
<keyword evidence="11 18" id="KW-0413">Isomerase</keyword>
<feature type="binding site" evidence="17">
    <location>
        <position position="421"/>
    </location>
    <ligand>
        <name>(6S)-NADPHX</name>
        <dbReference type="ChEBI" id="CHEBI:64076"/>
    </ligand>
</feature>
<evidence type="ECO:0000256" key="18">
    <source>
        <dbReference type="HAMAP-Rule" id="MF_01966"/>
    </source>
</evidence>
<dbReference type="HAMAP" id="MF_01965">
    <property type="entry name" value="NADHX_dehydratase"/>
    <property type="match status" value="1"/>
</dbReference>
<dbReference type="EMBL" id="BAABHO010000078">
    <property type="protein sequence ID" value="GAA4811953.1"/>
    <property type="molecule type" value="Genomic_DNA"/>
</dbReference>
<gene>
    <name evidence="18" type="primary">nnrE</name>
    <name evidence="17" type="synonym">nnrD</name>
    <name evidence="22" type="ORF">GCM10023200_57210</name>
</gene>
<dbReference type="Gene3D" id="3.40.1190.20">
    <property type="match status" value="1"/>
</dbReference>
<feature type="binding site" evidence="18">
    <location>
        <begin position="129"/>
        <end position="135"/>
    </location>
    <ligand>
        <name>(6S)-NADPHX</name>
        <dbReference type="ChEBI" id="CHEBI:64076"/>
    </ligand>
</feature>
<dbReference type="InterPro" id="IPR030677">
    <property type="entry name" value="Nnr"/>
</dbReference>
<evidence type="ECO:0000256" key="6">
    <source>
        <dbReference type="ARBA" id="ARBA00022741"/>
    </source>
</evidence>
<comment type="similarity">
    <text evidence="4 19">In the C-terminal section; belongs to the NnrD/CARKD family.</text>
</comment>
<dbReference type="SUPFAM" id="SSF64153">
    <property type="entry name" value="YjeF N-terminal domain-like"/>
    <property type="match status" value="1"/>
</dbReference>
<accession>A0ABP9CLA6</accession>
<evidence type="ECO:0000256" key="1">
    <source>
        <dbReference type="ARBA" id="ARBA00000013"/>
    </source>
</evidence>
<feature type="domain" description="YjeF C-terminal" evidence="20">
    <location>
        <begin position="220"/>
        <end position="482"/>
    </location>
</feature>
<comment type="function">
    <text evidence="18">Catalyzes the epimerization of the S- and R-forms of NAD(P)HX, a damaged form of NAD(P)H that is a result of enzymatic or heat-dependent hydration. This is a prerequisite for the S-specific NAD(P)H-hydrate dehydratase to allow the repair of both epimers of NAD(P)HX.</text>
</comment>
<comment type="cofactor">
    <cofactor evidence="17">
        <name>Mg(2+)</name>
        <dbReference type="ChEBI" id="CHEBI:18420"/>
    </cofactor>
</comment>
<dbReference type="Pfam" id="PF01256">
    <property type="entry name" value="Carb_kinase"/>
    <property type="match status" value="1"/>
</dbReference>
<comment type="catalytic activity">
    <reaction evidence="1 18 19">
        <text>(6R)-NADHX = (6S)-NADHX</text>
        <dbReference type="Rhea" id="RHEA:32215"/>
        <dbReference type="ChEBI" id="CHEBI:64074"/>
        <dbReference type="ChEBI" id="CHEBI:64075"/>
        <dbReference type="EC" id="5.1.99.6"/>
    </reaction>
</comment>
<dbReference type="PANTHER" id="PTHR12592:SF0">
    <property type="entry name" value="ATP-DEPENDENT (S)-NAD(P)H-HYDRATE DEHYDRATASE"/>
    <property type="match status" value="1"/>
</dbReference>
<comment type="cofactor">
    <cofactor evidence="18 19">
        <name>K(+)</name>
        <dbReference type="ChEBI" id="CHEBI:29103"/>
    </cofactor>
    <text evidence="18 19">Binds 1 potassium ion per subunit.</text>
</comment>
<evidence type="ECO:0000313" key="23">
    <source>
        <dbReference type="Proteomes" id="UP001500928"/>
    </source>
</evidence>
<comment type="similarity">
    <text evidence="17">Belongs to the NnrD/CARKD family.</text>
</comment>
<dbReference type="InterPro" id="IPR029056">
    <property type="entry name" value="Ribokinase-like"/>
</dbReference>
<evidence type="ECO:0000256" key="17">
    <source>
        <dbReference type="HAMAP-Rule" id="MF_01965"/>
    </source>
</evidence>
<feature type="binding site" evidence="18">
    <location>
        <position position="161"/>
    </location>
    <ligand>
        <name>K(+)</name>
        <dbReference type="ChEBI" id="CHEBI:29103"/>
    </ligand>
</feature>
<comment type="function">
    <text evidence="14 19">Bifunctional enzyme that catalyzes the epimerization of the S- and R-forms of NAD(P)HX and the dehydration of the S-form of NAD(P)HX at the expense of ADP, which is converted to AMP. This allows the repair of both epimers of NAD(P)HX, a damaged form of NAD(P)H that is a result of enzymatic or heat-dependent hydration.</text>
</comment>
<evidence type="ECO:0000256" key="7">
    <source>
        <dbReference type="ARBA" id="ARBA00022840"/>
    </source>
</evidence>
<dbReference type="EC" id="5.1.99.6" evidence="19"/>
<keyword evidence="13" id="KW-0511">Multifunctional enzyme</keyword>
<dbReference type="HAMAP" id="MF_01966">
    <property type="entry name" value="NADHX_epimerase"/>
    <property type="match status" value="1"/>
</dbReference>
<keyword evidence="5 18" id="KW-0479">Metal-binding</keyword>
<evidence type="ECO:0000256" key="16">
    <source>
        <dbReference type="ARBA" id="ARBA00049209"/>
    </source>
</evidence>
<dbReference type="SUPFAM" id="SSF53613">
    <property type="entry name" value="Ribokinase-like"/>
    <property type="match status" value="1"/>
</dbReference>
<evidence type="ECO:0000313" key="22">
    <source>
        <dbReference type="EMBL" id="GAA4811953.1"/>
    </source>
</evidence>
<keyword evidence="23" id="KW-1185">Reference proteome</keyword>
<evidence type="ECO:0000256" key="4">
    <source>
        <dbReference type="ARBA" id="ARBA00009524"/>
    </source>
</evidence>
<keyword evidence="9 18" id="KW-0630">Potassium</keyword>
<feature type="binding site" evidence="18">
    <location>
        <position position="63"/>
    </location>
    <ligand>
        <name>K(+)</name>
        <dbReference type="ChEBI" id="CHEBI:29103"/>
    </ligand>
</feature>
<name>A0ABP9CLA6_9PSEU</name>
<dbReference type="RefSeq" id="WP_345424398.1">
    <property type="nucleotide sequence ID" value="NZ_BAABHO010000078.1"/>
</dbReference>
<dbReference type="PROSITE" id="PS51385">
    <property type="entry name" value="YJEF_N"/>
    <property type="match status" value="1"/>
</dbReference>
<dbReference type="InterPro" id="IPR036652">
    <property type="entry name" value="YjeF_N_dom_sf"/>
</dbReference>
<comment type="caution">
    <text evidence="18">Lacks conserved residue(s) required for the propagation of feature annotation.</text>
</comment>
<feature type="binding site" evidence="17">
    <location>
        <position position="359"/>
    </location>
    <ligand>
        <name>(6S)-NADPHX</name>
        <dbReference type="ChEBI" id="CHEBI:64076"/>
    </ligand>
</feature>
<comment type="catalytic activity">
    <reaction evidence="16 17 19">
        <text>(6S)-NADPHX + ADP = AMP + phosphate + NADPH + H(+)</text>
        <dbReference type="Rhea" id="RHEA:32235"/>
        <dbReference type="ChEBI" id="CHEBI:15378"/>
        <dbReference type="ChEBI" id="CHEBI:43474"/>
        <dbReference type="ChEBI" id="CHEBI:57783"/>
        <dbReference type="ChEBI" id="CHEBI:64076"/>
        <dbReference type="ChEBI" id="CHEBI:456215"/>
        <dbReference type="ChEBI" id="CHEBI:456216"/>
        <dbReference type="EC" id="4.2.1.136"/>
    </reaction>
</comment>
<dbReference type="PANTHER" id="PTHR12592">
    <property type="entry name" value="ATP-DEPENDENT (S)-NAD(P)H-HYDRATE DEHYDRATASE FAMILY MEMBER"/>
    <property type="match status" value="1"/>
</dbReference>
<dbReference type="PROSITE" id="PS51383">
    <property type="entry name" value="YJEF_C_3"/>
    <property type="match status" value="1"/>
</dbReference>
<dbReference type="Gene3D" id="3.40.50.10260">
    <property type="entry name" value="YjeF N-terminal domain"/>
    <property type="match status" value="1"/>
</dbReference>
<evidence type="ECO:0000256" key="14">
    <source>
        <dbReference type="ARBA" id="ARBA00025153"/>
    </source>
</evidence>
<comment type="caution">
    <text evidence="22">The sequence shown here is derived from an EMBL/GenBank/DDBJ whole genome shotgun (WGS) entry which is preliminary data.</text>
</comment>
<comment type="similarity">
    <text evidence="18">Belongs to the NnrE/AIBP family.</text>
</comment>
<evidence type="ECO:0000256" key="9">
    <source>
        <dbReference type="ARBA" id="ARBA00022958"/>
    </source>
</evidence>
<dbReference type="PROSITE" id="PS01049">
    <property type="entry name" value="YJEF_C_1"/>
    <property type="match status" value="1"/>
</dbReference>
<feature type="binding site" evidence="17">
    <location>
        <begin position="391"/>
        <end position="395"/>
    </location>
    <ligand>
        <name>AMP</name>
        <dbReference type="ChEBI" id="CHEBI:456215"/>
    </ligand>
</feature>
<dbReference type="EC" id="4.2.1.136" evidence="19"/>
<dbReference type="PIRSF" id="PIRSF017184">
    <property type="entry name" value="Nnr"/>
    <property type="match status" value="1"/>
</dbReference>
<evidence type="ECO:0000256" key="15">
    <source>
        <dbReference type="ARBA" id="ARBA00048238"/>
    </source>
</evidence>
<comment type="function">
    <text evidence="17">Catalyzes the dehydration of the S-form of NAD(P)HX at the expense of ADP, which is converted to AMP. Together with NAD(P)HX epimerase, which catalyzes the epimerization of the S- and R-forms, the enzyme allows the repair of both epimers of NAD(P)HX, a damaged form of NAD(P)H that is a result of enzymatic or heat-dependent hydration.</text>
</comment>
<evidence type="ECO:0000256" key="5">
    <source>
        <dbReference type="ARBA" id="ARBA00022723"/>
    </source>
</evidence>
<evidence type="ECO:0000256" key="3">
    <source>
        <dbReference type="ARBA" id="ARBA00006001"/>
    </source>
</evidence>
<feature type="binding site" evidence="18">
    <location>
        <begin position="62"/>
        <end position="66"/>
    </location>
    <ligand>
        <name>(6S)-NADPHX</name>
        <dbReference type="ChEBI" id="CHEBI:64076"/>
    </ligand>
</feature>
<dbReference type="InterPro" id="IPR017953">
    <property type="entry name" value="Carbohydrate_kinase_pred_CS"/>
</dbReference>
<evidence type="ECO:0000256" key="13">
    <source>
        <dbReference type="ARBA" id="ARBA00023268"/>
    </source>
</evidence>
<evidence type="ECO:0000256" key="2">
    <source>
        <dbReference type="ARBA" id="ARBA00000909"/>
    </source>
</evidence>
<organism evidence="22 23">
    <name type="scientific">Actinomycetospora chlora</name>
    <dbReference type="NCBI Taxonomy" id="663608"/>
    <lineage>
        <taxon>Bacteria</taxon>
        <taxon>Bacillati</taxon>
        <taxon>Actinomycetota</taxon>
        <taxon>Actinomycetes</taxon>
        <taxon>Pseudonocardiales</taxon>
        <taxon>Pseudonocardiaceae</taxon>
        <taxon>Actinomycetospora</taxon>
    </lineage>
</organism>
<proteinExistence type="inferred from homology"/>
<comment type="catalytic activity">
    <reaction evidence="15 17 19">
        <text>(6S)-NADHX + ADP = AMP + phosphate + NADH + H(+)</text>
        <dbReference type="Rhea" id="RHEA:32223"/>
        <dbReference type="ChEBI" id="CHEBI:15378"/>
        <dbReference type="ChEBI" id="CHEBI:43474"/>
        <dbReference type="ChEBI" id="CHEBI:57945"/>
        <dbReference type="ChEBI" id="CHEBI:64074"/>
        <dbReference type="ChEBI" id="CHEBI:456215"/>
        <dbReference type="ChEBI" id="CHEBI:456216"/>
        <dbReference type="EC" id="4.2.1.136"/>
    </reaction>
</comment>
<keyword evidence="7 17" id="KW-0067">ATP-binding</keyword>
<sequence length="487" mass="48480">MYGVWTPEQVRAAEEPVLARTPEGALMRRAARGVAQVALAELERRTGGVAGCRVVVLAGAGNNGGDGLWAGYELRRRGVAVTAVLLSPDRAHPAGLAALRRQKGRTLSDVEHGVAAVDGADLVLDAIVGTGARGGLRPEAATLARAAAVAGVPVLAVDTPSGIDPLTGVPGDEFVDAAATVTFGARKPVHVLAAPRCGPVTLVDIGLGPELPPAPVQVLDAADVGERWPVPGPGDDKYTQGVVGVAAGSATYPGAAVLASGAAALATSGMVRYAGSAAHEVRAAWPEVVATDTVGEAGRVQAWVVGPGLGTDDAGAGTLAEVLDAGLPVLADADAVTLLGQHAELREKAAGHPVLITPHAGEFGRVAQLTDDRVDSARRAAADLGVTVLLKGNATVVADPDGRVLVHPAGSAWLATAGSGDVLSGVAGALLAAGLDPWWAGGCAAFVHARAADVGAGAADGPGSPVPASHVQAALPRAIREVRGAIR</sequence>
<feature type="binding site" evidence="18">
    <location>
        <position position="125"/>
    </location>
    <ligand>
        <name>K(+)</name>
        <dbReference type="ChEBI" id="CHEBI:29103"/>
    </ligand>
</feature>
<feature type="binding site" evidence="17">
    <location>
        <position position="308"/>
    </location>
    <ligand>
        <name>(6S)-NADPHX</name>
        <dbReference type="ChEBI" id="CHEBI:64076"/>
    </ligand>
</feature>